<evidence type="ECO:0000313" key="2">
    <source>
        <dbReference type="EMBL" id="ALI37743.1"/>
    </source>
</evidence>
<keyword evidence="3" id="KW-1185">Reference proteome</keyword>
<dbReference type="Proteomes" id="UP000058925">
    <property type="component" value="Chromosome"/>
</dbReference>
<feature type="region of interest" description="Disordered" evidence="1">
    <location>
        <begin position="1"/>
        <end position="29"/>
    </location>
</feature>
<organism evidence="2 3">
    <name type="scientific">Candidatus Nitrosocosmicus oleophilus</name>
    <dbReference type="NCBI Taxonomy" id="1353260"/>
    <lineage>
        <taxon>Archaea</taxon>
        <taxon>Nitrososphaerota</taxon>
        <taxon>Nitrososphaeria</taxon>
        <taxon>Nitrososphaerales</taxon>
        <taxon>Nitrososphaeraceae</taxon>
        <taxon>Candidatus Nitrosocosmicus</taxon>
    </lineage>
</organism>
<gene>
    <name evidence="2" type="ORF">NMY3_03561</name>
</gene>
<evidence type="ECO:0000313" key="3">
    <source>
        <dbReference type="Proteomes" id="UP000058925"/>
    </source>
</evidence>
<proteinExistence type="predicted"/>
<name>A0A654M4Q4_9ARCH</name>
<dbReference type="AlphaFoldDB" id="A0A654M4Q4"/>
<sequence>MRVIPSQKLESIKRPGRDSNPGQGSDSPPYWTGLYNAINAFLYYPGTSNFIITKTN</sequence>
<reference evidence="3" key="1">
    <citation type="submission" date="2015-10" db="EMBL/GenBank/DDBJ databases">
        <title>Niche specialization of a soil ammonia-oxidizing archaeon, Candidatus Nitrosocosmicus oleophilus.</title>
        <authorList>
            <person name="Jung M.-Y."/>
            <person name="Rhee S.-K."/>
        </authorList>
    </citation>
    <scope>NUCLEOTIDE SEQUENCE [LARGE SCALE GENOMIC DNA]</scope>
    <source>
        <strain evidence="3">MY3</strain>
    </source>
</reference>
<dbReference type="KEGG" id="taa:NMY3_03561"/>
<dbReference type="EMBL" id="CP012850">
    <property type="protein sequence ID" value="ALI37743.1"/>
    <property type="molecule type" value="Genomic_DNA"/>
</dbReference>
<protein>
    <submittedName>
        <fullName evidence="2">Uncharacterized protein</fullName>
    </submittedName>
</protein>
<accession>A0A654M4Q4</accession>
<evidence type="ECO:0000256" key="1">
    <source>
        <dbReference type="SAM" id="MobiDB-lite"/>
    </source>
</evidence>